<evidence type="ECO:0000256" key="1">
    <source>
        <dbReference type="SAM" id="Phobius"/>
    </source>
</evidence>
<accession>A0ABX0ZST3</accession>
<feature type="transmembrane region" description="Helical" evidence="1">
    <location>
        <begin position="546"/>
        <end position="564"/>
    </location>
</feature>
<dbReference type="Proteomes" id="UP000734511">
    <property type="component" value="Unassembled WGS sequence"/>
</dbReference>
<keyword evidence="1" id="KW-1133">Transmembrane helix</keyword>
<feature type="transmembrane region" description="Helical" evidence="1">
    <location>
        <begin position="856"/>
        <end position="880"/>
    </location>
</feature>
<keyword evidence="1" id="KW-0472">Membrane</keyword>
<reference evidence="2 3" key="1">
    <citation type="submission" date="2020-03" db="EMBL/GenBank/DDBJ databases">
        <title>WGS of actinomycetes isolated from Thailand.</title>
        <authorList>
            <person name="Thawai C."/>
        </authorList>
    </citation>
    <scope>NUCLEOTIDE SEQUENCE [LARGE SCALE GENOMIC DNA]</scope>
    <source>
        <strain evidence="2 3">PRB2-1</strain>
    </source>
</reference>
<comment type="caution">
    <text evidence="2">The sequence shown here is derived from an EMBL/GenBank/DDBJ whole genome shotgun (WGS) entry which is preliminary data.</text>
</comment>
<proteinExistence type="predicted"/>
<evidence type="ECO:0000313" key="2">
    <source>
        <dbReference type="EMBL" id="NJP44683.1"/>
    </source>
</evidence>
<feature type="transmembrane region" description="Helical" evidence="1">
    <location>
        <begin position="386"/>
        <end position="405"/>
    </location>
</feature>
<feature type="transmembrane region" description="Helical" evidence="1">
    <location>
        <begin position="341"/>
        <end position="365"/>
    </location>
</feature>
<feature type="transmembrane region" description="Helical" evidence="1">
    <location>
        <begin position="491"/>
        <end position="519"/>
    </location>
</feature>
<name>A0ABX0ZST3_9ACTN</name>
<dbReference type="RefSeq" id="WP_167983547.1">
    <property type="nucleotide sequence ID" value="NZ_JAATEJ010000010.1"/>
</dbReference>
<feature type="transmembrane region" description="Helical" evidence="1">
    <location>
        <begin position="811"/>
        <end position="835"/>
    </location>
</feature>
<gene>
    <name evidence="2" type="ORF">HCN08_14960</name>
</gene>
<dbReference type="EMBL" id="JAATEJ010000010">
    <property type="protein sequence ID" value="NJP44683.1"/>
    <property type="molecule type" value="Genomic_DNA"/>
</dbReference>
<feature type="transmembrane region" description="Helical" evidence="1">
    <location>
        <begin position="907"/>
        <end position="926"/>
    </location>
</feature>
<keyword evidence="1" id="KW-0812">Transmembrane</keyword>
<feature type="transmembrane region" description="Helical" evidence="1">
    <location>
        <begin position="465"/>
        <end position="485"/>
    </location>
</feature>
<feature type="transmembrane region" description="Helical" evidence="1">
    <location>
        <begin position="425"/>
        <end position="444"/>
    </location>
</feature>
<evidence type="ECO:0008006" key="4">
    <source>
        <dbReference type="Google" id="ProtNLM"/>
    </source>
</evidence>
<organism evidence="2 3">
    <name type="scientific">Actinacidiphila epipremni</name>
    <dbReference type="NCBI Taxonomy" id="2053013"/>
    <lineage>
        <taxon>Bacteria</taxon>
        <taxon>Bacillati</taxon>
        <taxon>Actinomycetota</taxon>
        <taxon>Actinomycetes</taxon>
        <taxon>Kitasatosporales</taxon>
        <taxon>Streptomycetaceae</taxon>
        <taxon>Actinacidiphila</taxon>
    </lineage>
</organism>
<sequence>MTGRLIRRETRGDLPLLACLAVLVLVLAALCAWAPALAGRQEDRALRQRVQAAQAQGPLISVSTTFAVFSNAPESVGMGALLGAGRALTGHLGAPAARRLAPAGGTYDYSQASLSAPRPPDPAVTSTRLALSYLPAAQGHLRYVAGRPPADRTPPGAPPQIALSQATAQALGVRAGSRLDAGFAATPGLLDEPPHAAFLVSGVYLPAAADDFWTGRESLDQPFRAPEERSAGTVLSVRGLVGLDTADVLSRAGVRGPLVTWQFRPDLSGAALDEARDLTGPLSHFGADLNAALCQGYGVDETTGDVICRVGAQATDSLLVVDALTPLLSAFTAQDQQARALATFAVDALAAVVLATVVVAVRLLLMRRRAHLRLQRARGASTTRLVLVRCAVAWTVVPVAALSGWALGRALAPAGTSGSPQPLPAVAAAVVVAAVVPLMTWLAVREPRRSGRVRRLGRRAAGARRVVLELTVLLAAAAGVAALRAQGPDGILGAVPALVALAVVLLLLRLSPLVLRLLLRRARRGRGAVGFLGAARAAHDAPATGLALFVLVLTLGTAVFGGLVQQTITAGLSTGASWAAGADASATVTGPVAAPPAASGAGAGSDARAGTPTAPVRTAVQHLRTLSMVGRADGAVLTRVAVVTVDPAQLRAVAPKSALARELAAELGAPPGAGGALPAVLSPELRAAERTGGFTASVGVQGRPAVNLAFAPVGTLTPALLQDPLLGPVTAQIPAGTPVLIAGATADRLIPSQPADTTVLLLAGAGPGPASPAVLRSTAVRALGPLARVRVRAEELSALRADGLTRGLGTVYTAASALAALSGLLALALELALTAQERGRTTSFLRTLGLGGRESGALHFLQLLPPAVASAVGGTLLGLLEPRLLAGTLDLRQFTGGPAEPALRTDYPLILALVAAVTALVLAAAATETVLARRRRLGAVLRLA</sequence>
<keyword evidence="3" id="KW-1185">Reference proteome</keyword>
<evidence type="ECO:0000313" key="3">
    <source>
        <dbReference type="Proteomes" id="UP000734511"/>
    </source>
</evidence>
<protein>
    <recommendedName>
        <fullName evidence="4">ABC transport system permease protein</fullName>
    </recommendedName>
</protein>